<feature type="non-terminal residue" evidence="1">
    <location>
        <position position="1"/>
    </location>
</feature>
<gene>
    <name evidence="1" type="ORF">SDJN03_01741</name>
</gene>
<protein>
    <submittedName>
        <fullName evidence="1">Uncharacterized protein</fullName>
    </submittedName>
</protein>
<keyword evidence="2" id="KW-1185">Reference proteome</keyword>
<dbReference type="Proteomes" id="UP000685013">
    <property type="component" value="Chromosome 1"/>
</dbReference>
<organism evidence="1 2">
    <name type="scientific">Cucurbita argyrosperma subsp. sororia</name>
    <dbReference type="NCBI Taxonomy" id="37648"/>
    <lineage>
        <taxon>Eukaryota</taxon>
        <taxon>Viridiplantae</taxon>
        <taxon>Streptophyta</taxon>
        <taxon>Embryophyta</taxon>
        <taxon>Tracheophyta</taxon>
        <taxon>Spermatophyta</taxon>
        <taxon>Magnoliopsida</taxon>
        <taxon>eudicotyledons</taxon>
        <taxon>Gunneridae</taxon>
        <taxon>Pentapetalae</taxon>
        <taxon>rosids</taxon>
        <taxon>fabids</taxon>
        <taxon>Cucurbitales</taxon>
        <taxon>Cucurbitaceae</taxon>
        <taxon>Cucurbiteae</taxon>
        <taxon>Cucurbita</taxon>
    </lineage>
</organism>
<dbReference type="AlphaFoldDB" id="A0AAV6P7T2"/>
<comment type="caution">
    <text evidence="1">The sequence shown here is derived from an EMBL/GenBank/DDBJ whole genome shotgun (WGS) entry which is preliminary data.</text>
</comment>
<sequence length="112" mass="12953">MRSDDCDWRKDNKCSSICGAFKHRIGVLASVLSNPYPFAKAWSWRSHLAIRDIEFHQDGWYWRACDNITTLFYLRSGQAAFRTEAKQNHTDQNQEIEAVMGNLNALTLCHDS</sequence>
<reference evidence="1 2" key="1">
    <citation type="journal article" date="2021" name="Hortic Res">
        <title>The domestication of Cucurbita argyrosperma as revealed by the genome of its wild relative.</title>
        <authorList>
            <person name="Barrera-Redondo J."/>
            <person name="Sanchez-de la Vega G."/>
            <person name="Aguirre-Liguori J.A."/>
            <person name="Castellanos-Morales G."/>
            <person name="Gutierrez-Guerrero Y.T."/>
            <person name="Aguirre-Dugua X."/>
            <person name="Aguirre-Planter E."/>
            <person name="Tenaillon M.I."/>
            <person name="Lira-Saade R."/>
            <person name="Eguiarte L.E."/>
        </authorList>
    </citation>
    <scope>NUCLEOTIDE SEQUENCE [LARGE SCALE GENOMIC DNA]</scope>
    <source>
        <strain evidence="1">JBR-2021</strain>
    </source>
</reference>
<accession>A0AAV6P7T2</accession>
<name>A0AAV6P7T2_9ROSI</name>
<proteinExistence type="predicted"/>
<evidence type="ECO:0000313" key="1">
    <source>
        <dbReference type="EMBL" id="KAG6608399.1"/>
    </source>
</evidence>
<dbReference type="EMBL" id="JAGKQH010000001">
    <property type="protein sequence ID" value="KAG6608399.1"/>
    <property type="molecule type" value="Genomic_DNA"/>
</dbReference>
<evidence type="ECO:0000313" key="2">
    <source>
        <dbReference type="Proteomes" id="UP000685013"/>
    </source>
</evidence>